<sequence length="291" mass="31366">MNFIKRVRKEMISFIKLALTYLDGESGIINPYTTGGGARIGYTWTGTGWKKKPTAPTAPTPKPVSAIPEATAAMQVTQQRAAEDRAKALAEIRMGQQQAQQAMQSQQQQATAAWQTQQQQAMAAMQPWQQQVQALQAAPEAIGAPEAAQIFEAGRTPVEAGTQAMMRGMQEQYAPGGFRRGAMQQAMQSQIGQLGGMRQQIALERTLRRRQDLMSLMGQQAGYGQAMAGLGVQRAAGLSGIFGRTGAGMADIFGTGARSLAQIYGQTITAVPQMQGYATTPFQSPYPYRQG</sequence>
<evidence type="ECO:0000313" key="1">
    <source>
        <dbReference type="EMBL" id="KKN73623.1"/>
    </source>
</evidence>
<comment type="caution">
    <text evidence="1">The sequence shown here is derived from an EMBL/GenBank/DDBJ whole genome shotgun (WGS) entry which is preliminary data.</text>
</comment>
<reference evidence="1" key="1">
    <citation type="journal article" date="2015" name="Nature">
        <title>Complex archaea that bridge the gap between prokaryotes and eukaryotes.</title>
        <authorList>
            <person name="Spang A."/>
            <person name="Saw J.H."/>
            <person name="Jorgensen S.L."/>
            <person name="Zaremba-Niedzwiedzka K."/>
            <person name="Martijn J."/>
            <person name="Lind A.E."/>
            <person name="van Eijk R."/>
            <person name="Schleper C."/>
            <person name="Guy L."/>
            <person name="Ettema T.J."/>
        </authorList>
    </citation>
    <scope>NUCLEOTIDE SEQUENCE</scope>
</reference>
<gene>
    <name evidence="1" type="ORF">LCGC14_0399390</name>
</gene>
<protein>
    <submittedName>
        <fullName evidence="1">Uncharacterized protein</fullName>
    </submittedName>
</protein>
<dbReference type="EMBL" id="LAZR01000341">
    <property type="protein sequence ID" value="KKN73623.1"/>
    <property type="molecule type" value="Genomic_DNA"/>
</dbReference>
<organism evidence="1">
    <name type="scientific">marine sediment metagenome</name>
    <dbReference type="NCBI Taxonomy" id="412755"/>
    <lineage>
        <taxon>unclassified sequences</taxon>
        <taxon>metagenomes</taxon>
        <taxon>ecological metagenomes</taxon>
    </lineage>
</organism>
<accession>A0A0F9W6F0</accession>
<proteinExistence type="predicted"/>
<name>A0A0F9W6F0_9ZZZZ</name>
<dbReference type="AlphaFoldDB" id="A0A0F9W6F0"/>